<dbReference type="Proteomes" id="UP000678393">
    <property type="component" value="Unassembled WGS sequence"/>
</dbReference>
<protein>
    <submittedName>
        <fullName evidence="2">Uncharacterized protein</fullName>
    </submittedName>
</protein>
<feature type="compositionally biased region" description="Low complexity" evidence="1">
    <location>
        <begin position="105"/>
        <end position="114"/>
    </location>
</feature>
<reference evidence="2" key="1">
    <citation type="submission" date="2021-04" db="EMBL/GenBank/DDBJ databases">
        <authorList>
            <consortium name="Molecular Ecology Group"/>
        </authorList>
    </citation>
    <scope>NUCLEOTIDE SEQUENCE</scope>
</reference>
<organism evidence="2 3">
    <name type="scientific">Candidula unifasciata</name>
    <dbReference type="NCBI Taxonomy" id="100452"/>
    <lineage>
        <taxon>Eukaryota</taxon>
        <taxon>Metazoa</taxon>
        <taxon>Spiralia</taxon>
        <taxon>Lophotrochozoa</taxon>
        <taxon>Mollusca</taxon>
        <taxon>Gastropoda</taxon>
        <taxon>Heterobranchia</taxon>
        <taxon>Euthyneura</taxon>
        <taxon>Panpulmonata</taxon>
        <taxon>Eupulmonata</taxon>
        <taxon>Stylommatophora</taxon>
        <taxon>Helicina</taxon>
        <taxon>Helicoidea</taxon>
        <taxon>Geomitridae</taxon>
        <taxon>Candidula</taxon>
    </lineage>
</organism>
<evidence type="ECO:0000313" key="3">
    <source>
        <dbReference type="Proteomes" id="UP000678393"/>
    </source>
</evidence>
<feature type="compositionally biased region" description="Basic residues" evidence="1">
    <location>
        <begin position="168"/>
        <end position="183"/>
    </location>
</feature>
<feature type="non-terminal residue" evidence="2">
    <location>
        <position position="244"/>
    </location>
</feature>
<gene>
    <name evidence="2" type="ORF">CUNI_LOCUS1689</name>
</gene>
<feature type="compositionally biased region" description="Polar residues" evidence="1">
    <location>
        <begin position="220"/>
        <end position="234"/>
    </location>
</feature>
<feature type="region of interest" description="Disordered" evidence="1">
    <location>
        <begin position="220"/>
        <end position="244"/>
    </location>
</feature>
<accession>A0A8S3YL40</accession>
<feature type="region of interest" description="Disordered" evidence="1">
    <location>
        <begin position="19"/>
        <end position="122"/>
    </location>
</feature>
<proteinExistence type="predicted"/>
<name>A0A8S3YL40_9EUPU</name>
<comment type="caution">
    <text evidence="2">The sequence shown here is derived from an EMBL/GenBank/DDBJ whole genome shotgun (WGS) entry which is preliminary data.</text>
</comment>
<sequence>MDEKEQADRLAAAEALYMISTRVDKSGGVEKSPRISRKKRNNDHVEERSGKRKVVGNDGERAGRGRRGRTRSNSGGGGTRGVGENRGSGSAGSRGRGGRGGGSSPKGRGAAGKAVKSQQRQIVSESEAIISTHETFKGHNNNNGRCNKHTVIISENILPQSHNDQLKQKSKGRTQKVRQKTKSKPPPIAYVGYSQVKDDNIGKVHQAIGLTGAAISLNDPLSSRSSFESSQALQSHGLVSGLKQ</sequence>
<keyword evidence="3" id="KW-1185">Reference proteome</keyword>
<feature type="compositionally biased region" description="Gly residues" evidence="1">
    <location>
        <begin position="74"/>
        <end position="104"/>
    </location>
</feature>
<feature type="compositionally biased region" description="Basic and acidic residues" evidence="1">
    <location>
        <begin position="22"/>
        <end position="33"/>
    </location>
</feature>
<evidence type="ECO:0000256" key="1">
    <source>
        <dbReference type="SAM" id="MobiDB-lite"/>
    </source>
</evidence>
<feature type="region of interest" description="Disordered" evidence="1">
    <location>
        <begin position="159"/>
        <end position="187"/>
    </location>
</feature>
<dbReference type="AlphaFoldDB" id="A0A8S3YL40"/>
<dbReference type="EMBL" id="CAJHNH020000214">
    <property type="protein sequence ID" value="CAG5116131.1"/>
    <property type="molecule type" value="Genomic_DNA"/>
</dbReference>
<evidence type="ECO:0000313" key="2">
    <source>
        <dbReference type="EMBL" id="CAG5116131.1"/>
    </source>
</evidence>